<dbReference type="Pfam" id="PF01926">
    <property type="entry name" value="MMR_HSR1"/>
    <property type="match status" value="1"/>
</dbReference>
<dbReference type="InterPro" id="IPR003604">
    <property type="entry name" value="Matrin/U1-like-C_Znf_C2H2"/>
</dbReference>
<keyword evidence="6" id="KW-0547">Nucleotide-binding</keyword>
<evidence type="ECO:0000259" key="13">
    <source>
        <dbReference type="PROSITE" id="PS51706"/>
    </source>
</evidence>
<dbReference type="InterPro" id="IPR022755">
    <property type="entry name" value="Znf_C2H2_jaz"/>
</dbReference>
<sequence>MASIDIAAIGASPANGGATAASHPYTCNTCAVAYRNIDLQRGHMKSDWHRYNLKRRVASLPPITSEVFNDKVLQARAAQSAEAEKAMFERTCDACQKSYSSENAYQNHLTSQKHKVRVASIARRKGAVVDDASSVMSSTFSLGEPIAVEKDTAEMDSEAEEEFTQVVEGLKKTNITDENKDDRPSPVKRPSNPQLSGQRAGDDTSINRDSESATPVQSKPEMAWSTKSCLFCNYESPTVPLNANHMERFHDMFIPEKPYLVDLEGLLQHLQERIHEGHQCLYCFKTKKTAFAVQTHMRDKGHCKIPYDTEEVQLDIGDFYDFRSTYSDGGESDEDDDEVDESGGAKLGLKRPTKLVGDDGEELEDAEGDGWETDSEASSLDSDEITAITADGRTEQYERLDKHPHHSRDDPRAHHQVDGWHSHAHKHTRAVFYDDFELHLPSGKSVGHRAHNRYFRQNLHNYPTPEERAERLAIEGRPGSDDEMDVDGREVATTGGPRKNRAVARRDAAGMAGATDHQKRVAQDEATRGRSTATRHQKKYDYGVSVKLNNQKNFYYRYQAGGVAGNDAKGSLEDLEWEAKFATVIGSDGRRGSHKGRERHSTLEMRPDRDRGNREGKDSFFGEHGVREDKFPPRSVKRPQNMAPSMLPVLPERELAKIISMDSIREARSMYFSPLTHRPLTTSETTAPSSTADGGSIITSSSRSAGHDRASRYILDPPATFIYGAYNFKDHPVNTTTPEICVLGASNVGKSTFVNALTGIGPGSRELARISARPGATRAMNAFGIGDLRPLPHRTPSSPKAFGEQAPRHGMVLVDTPGYGFASRKDWGKMVLDYLQKRTMLRGAVLLLAAEKGVTAQDEMAIRLLAGSGCPAMVVFTKLDKIAGRKGSEGFAQRLREAERTLTRTGLGRRDRGSGSGSSGGWSGGIWLTSAAAQMGKQSAKGHFGGSGGMEGVRMEVLRMAGLYSYVTGEKNRDRVKPAESPSTVVSMASATSVGGAAKAREEDKAAEEIVDEANIEPVRVEPGKAVESDPAKWSGEEVSFEELEKNFGDWSS</sequence>
<feature type="region of interest" description="Disordered" evidence="12">
    <location>
        <begin position="678"/>
        <end position="709"/>
    </location>
</feature>
<evidence type="ECO:0000256" key="7">
    <source>
        <dbReference type="ARBA" id="ARBA00022771"/>
    </source>
</evidence>
<evidence type="ECO:0000256" key="9">
    <source>
        <dbReference type="ARBA" id="ARBA00022842"/>
    </source>
</evidence>
<dbReference type="AlphaFoldDB" id="A0A4R8REQ2"/>
<organism evidence="14 15">
    <name type="scientific">Colletotrichum trifolii</name>
    <dbReference type="NCBI Taxonomy" id="5466"/>
    <lineage>
        <taxon>Eukaryota</taxon>
        <taxon>Fungi</taxon>
        <taxon>Dikarya</taxon>
        <taxon>Ascomycota</taxon>
        <taxon>Pezizomycotina</taxon>
        <taxon>Sordariomycetes</taxon>
        <taxon>Hypocreomycetidae</taxon>
        <taxon>Glomerellales</taxon>
        <taxon>Glomerellaceae</taxon>
        <taxon>Colletotrichum</taxon>
        <taxon>Colletotrichum orbiculare species complex</taxon>
    </lineage>
</organism>
<evidence type="ECO:0000256" key="6">
    <source>
        <dbReference type="ARBA" id="ARBA00022741"/>
    </source>
</evidence>
<evidence type="ECO:0000256" key="3">
    <source>
        <dbReference type="ARBA" id="ARBA00022517"/>
    </source>
</evidence>
<evidence type="ECO:0000256" key="1">
    <source>
        <dbReference type="ARBA" id="ARBA00004496"/>
    </source>
</evidence>
<dbReference type="GO" id="GO:0003676">
    <property type="term" value="F:nucleic acid binding"/>
    <property type="evidence" value="ECO:0007669"/>
    <property type="project" value="InterPro"/>
</dbReference>
<evidence type="ECO:0000256" key="11">
    <source>
        <dbReference type="ARBA" id="ARBA00034126"/>
    </source>
</evidence>
<keyword evidence="7" id="KW-0863">Zinc-finger</keyword>
<keyword evidence="4" id="KW-0479">Metal-binding</keyword>
<evidence type="ECO:0000256" key="12">
    <source>
        <dbReference type="SAM" id="MobiDB-lite"/>
    </source>
</evidence>
<dbReference type="GO" id="GO:0005737">
    <property type="term" value="C:cytoplasm"/>
    <property type="evidence" value="ECO:0007669"/>
    <property type="project" value="UniProtKB-SubCell"/>
</dbReference>
<dbReference type="Proteomes" id="UP000295703">
    <property type="component" value="Unassembled WGS sequence"/>
</dbReference>
<gene>
    <name evidence="14" type="ORF">CTRI78_v005444</name>
</gene>
<reference evidence="14 15" key="1">
    <citation type="submission" date="2018-12" db="EMBL/GenBank/DDBJ databases">
        <title>Genome sequence and assembly of Colletotrichum trifolii.</title>
        <authorList>
            <person name="Gan P."/>
            <person name="Shirasu K."/>
        </authorList>
    </citation>
    <scope>NUCLEOTIDE SEQUENCE [LARGE SCALE GENOMIC DNA]</scope>
    <source>
        <strain evidence="14 15">543-2</strain>
    </source>
</reference>
<feature type="region of interest" description="Disordered" evidence="12">
    <location>
        <begin position="477"/>
        <end position="536"/>
    </location>
</feature>
<dbReference type="InterPro" id="IPR040025">
    <property type="entry name" value="Znf622/Rei1/Reh1"/>
</dbReference>
<evidence type="ECO:0000313" key="15">
    <source>
        <dbReference type="Proteomes" id="UP000295703"/>
    </source>
</evidence>
<keyword evidence="8" id="KW-0862">Zinc</keyword>
<evidence type="ECO:0000313" key="14">
    <source>
        <dbReference type="EMBL" id="TDZ58424.1"/>
    </source>
</evidence>
<feature type="compositionally biased region" description="Basic and acidic residues" evidence="12">
    <location>
        <begin position="599"/>
        <end position="632"/>
    </location>
</feature>
<feature type="compositionally biased region" description="Basic and acidic residues" evidence="12">
    <location>
        <begin position="392"/>
        <end position="421"/>
    </location>
</feature>
<comment type="similarity">
    <text evidence="11">Belongs to the REI1 family.</text>
</comment>
<dbReference type="PANTHER" id="PTHR13182:SF8">
    <property type="entry name" value="CYTOPLASMIC 60S SUBUNIT BIOGENESIS FACTOR ZNF622"/>
    <property type="match status" value="1"/>
</dbReference>
<dbReference type="SUPFAM" id="SSF52540">
    <property type="entry name" value="P-loop containing nucleoside triphosphate hydrolases"/>
    <property type="match status" value="1"/>
</dbReference>
<keyword evidence="9" id="KW-0460">Magnesium</keyword>
<dbReference type="InterPro" id="IPR027417">
    <property type="entry name" value="P-loop_NTPase"/>
</dbReference>
<comment type="subcellular location">
    <subcellularLocation>
        <location evidence="1">Cytoplasm</location>
    </subcellularLocation>
</comment>
<feature type="compositionally biased region" description="Basic and acidic residues" evidence="12">
    <location>
        <begin position="902"/>
        <end position="913"/>
    </location>
</feature>
<dbReference type="InterPro" id="IPR036236">
    <property type="entry name" value="Znf_C2H2_sf"/>
</dbReference>
<evidence type="ECO:0000256" key="8">
    <source>
        <dbReference type="ARBA" id="ARBA00022833"/>
    </source>
</evidence>
<comment type="caution">
    <text evidence="14">The sequence shown here is derived from an EMBL/GenBank/DDBJ whole genome shotgun (WGS) entry which is preliminary data.</text>
</comment>
<dbReference type="SMART" id="SM00355">
    <property type="entry name" value="ZnF_C2H2"/>
    <property type="match status" value="4"/>
</dbReference>
<feature type="compositionally biased region" description="Acidic residues" evidence="12">
    <location>
        <begin position="330"/>
        <end position="341"/>
    </location>
</feature>
<name>A0A4R8REQ2_COLTR</name>
<dbReference type="EMBL" id="RYZW01000045">
    <property type="protein sequence ID" value="TDZ58424.1"/>
    <property type="molecule type" value="Genomic_DNA"/>
</dbReference>
<keyword evidence="15" id="KW-1185">Reference proteome</keyword>
<feature type="compositionally biased region" description="Basic and acidic residues" evidence="12">
    <location>
        <begin position="1019"/>
        <end position="1031"/>
    </location>
</feature>
<evidence type="ECO:0000256" key="2">
    <source>
        <dbReference type="ARBA" id="ARBA00022490"/>
    </source>
</evidence>
<feature type="region of interest" description="Disordered" evidence="12">
    <location>
        <begin position="169"/>
        <end position="220"/>
    </location>
</feature>
<dbReference type="Pfam" id="PF12756">
    <property type="entry name" value="zf-C2H2_2"/>
    <property type="match status" value="1"/>
</dbReference>
<dbReference type="PROSITE" id="PS51706">
    <property type="entry name" value="G_ENGB"/>
    <property type="match status" value="1"/>
</dbReference>
<feature type="compositionally biased region" description="Basic and acidic residues" evidence="12">
    <location>
        <begin position="477"/>
        <end position="490"/>
    </location>
</feature>
<keyword evidence="3" id="KW-0690">Ribosome biogenesis</keyword>
<dbReference type="GO" id="GO:0005525">
    <property type="term" value="F:GTP binding"/>
    <property type="evidence" value="ECO:0007669"/>
    <property type="project" value="UniProtKB-KW"/>
</dbReference>
<feature type="domain" description="EngB-type G" evidence="13">
    <location>
        <begin position="736"/>
        <end position="938"/>
    </location>
</feature>
<dbReference type="PROSITE" id="PS00028">
    <property type="entry name" value="ZINC_FINGER_C2H2_1"/>
    <property type="match status" value="2"/>
</dbReference>
<protein>
    <submittedName>
        <fullName evidence="14">Cytoplasmic 60S subunit biogenesis factor REI1-like protein</fullName>
    </submittedName>
</protein>
<feature type="compositionally biased region" description="Low complexity" evidence="12">
    <location>
        <begin position="681"/>
        <end position="692"/>
    </location>
</feature>
<accession>A0A4R8REQ2</accession>
<dbReference type="InterPro" id="IPR013087">
    <property type="entry name" value="Znf_C2H2_type"/>
</dbReference>
<dbReference type="STRING" id="5466.A0A4R8REQ2"/>
<proteinExistence type="inferred from homology"/>
<dbReference type="SUPFAM" id="SSF57667">
    <property type="entry name" value="beta-beta-alpha zinc fingers"/>
    <property type="match status" value="1"/>
</dbReference>
<feature type="compositionally biased region" description="Basic and acidic residues" evidence="12">
    <location>
        <begin position="169"/>
        <end position="185"/>
    </location>
</feature>
<dbReference type="InterPro" id="IPR030393">
    <property type="entry name" value="G_ENGB_dom"/>
</dbReference>
<evidence type="ECO:0000256" key="10">
    <source>
        <dbReference type="ARBA" id="ARBA00023134"/>
    </source>
</evidence>
<dbReference type="GO" id="GO:0008270">
    <property type="term" value="F:zinc ion binding"/>
    <property type="evidence" value="ECO:0007669"/>
    <property type="project" value="UniProtKB-KW"/>
</dbReference>
<dbReference type="InterPro" id="IPR041661">
    <property type="entry name" value="ZN622/Rei1/Reh1_Znf-C2H2"/>
</dbReference>
<keyword evidence="5" id="KW-0677">Repeat</keyword>
<keyword evidence="10" id="KW-0342">GTP-binding</keyword>
<keyword evidence="2" id="KW-0963">Cytoplasm</keyword>
<feature type="compositionally biased region" description="Acidic residues" evidence="12">
    <location>
        <begin position="358"/>
        <end position="375"/>
    </location>
</feature>
<feature type="compositionally biased region" description="Gly residues" evidence="12">
    <location>
        <begin position="914"/>
        <end position="923"/>
    </location>
</feature>
<dbReference type="Pfam" id="PF12171">
    <property type="entry name" value="zf-C2H2_jaz"/>
    <property type="match status" value="1"/>
</dbReference>
<evidence type="ECO:0000256" key="5">
    <source>
        <dbReference type="ARBA" id="ARBA00022737"/>
    </source>
</evidence>
<dbReference type="GO" id="GO:0042273">
    <property type="term" value="P:ribosomal large subunit biogenesis"/>
    <property type="evidence" value="ECO:0007669"/>
    <property type="project" value="TreeGrafter"/>
</dbReference>
<dbReference type="CDD" id="cd01876">
    <property type="entry name" value="YihA_EngB"/>
    <property type="match status" value="1"/>
</dbReference>
<feature type="region of interest" description="Disordered" evidence="12">
    <location>
        <begin position="588"/>
        <end position="642"/>
    </location>
</feature>
<dbReference type="Gene3D" id="3.40.50.300">
    <property type="entry name" value="P-loop containing nucleotide triphosphate hydrolases"/>
    <property type="match status" value="1"/>
</dbReference>
<dbReference type="SMART" id="SM00451">
    <property type="entry name" value="ZnF_U1"/>
    <property type="match status" value="2"/>
</dbReference>
<dbReference type="PANTHER" id="PTHR13182">
    <property type="entry name" value="ZINC FINGER PROTEIN 622"/>
    <property type="match status" value="1"/>
</dbReference>
<dbReference type="InterPro" id="IPR006073">
    <property type="entry name" value="GTP-bd"/>
</dbReference>
<feature type="region of interest" description="Disordered" evidence="12">
    <location>
        <begin position="995"/>
        <end position="1038"/>
    </location>
</feature>
<dbReference type="Gene3D" id="3.30.160.60">
    <property type="entry name" value="Classic Zinc Finger"/>
    <property type="match status" value="1"/>
</dbReference>
<feature type="region of interest" description="Disordered" evidence="12">
    <location>
        <begin position="325"/>
        <end position="422"/>
    </location>
</feature>
<feature type="region of interest" description="Disordered" evidence="12">
    <location>
        <begin position="902"/>
        <end position="923"/>
    </location>
</feature>
<dbReference type="GO" id="GO:0030687">
    <property type="term" value="C:preribosome, large subunit precursor"/>
    <property type="evidence" value="ECO:0007669"/>
    <property type="project" value="TreeGrafter"/>
</dbReference>
<feature type="compositionally biased region" description="Basic and acidic residues" evidence="12">
    <location>
        <begin position="516"/>
        <end position="528"/>
    </location>
</feature>
<evidence type="ECO:0000256" key="4">
    <source>
        <dbReference type="ARBA" id="ARBA00022723"/>
    </source>
</evidence>
<feature type="compositionally biased region" description="Basic and acidic residues" evidence="12">
    <location>
        <begin position="200"/>
        <end position="211"/>
    </location>
</feature>
<feature type="compositionally biased region" description="Basic and acidic residues" evidence="12">
    <location>
        <begin position="999"/>
        <end position="1008"/>
    </location>
</feature>